<reference evidence="23 24" key="1">
    <citation type="journal article" date="2019" name="Proc. Natl. Acad. Sci. U.S.A.">
        <title>Regulatory changes in pterin and carotenoid genes underlie balanced color polymorphisms in the wall lizard.</title>
        <authorList>
            <person name="Andrade P."/>
            <person name="Pinho C."/>
            <person name="Perez I de Lanuza G."/>
            <person name="Afonso S."/>
            <person name="Brejcha J."/>
            <person name="Rubin C.J."/>
            <person name="Wallerman O."/>
            <person name="Pereira P."/>
            <person name="Sabatino S.J."/>
            <person name="Bellati A."/>
            <person name="Pellitteri-Rosa D."/>
            <person name="Bosakova Z."/>
            <person name="Bunikis I."/>
            <person name="Carretero M.A."/>
            <person name="Feiner N."/>
            <person name="Marsik P."/>
            <person name="Pauperio F."/>
            <person name="Salvi D."/>
            <person name="Soler L."/>
            <person name="While G.M."/>
            <person name="Uller T."/>
            <person name="Font E."/>
            <person name="Andersson L."/>
            <person name="Carneiro M."/>
        </authorList>
    </citation>
    <scope>NUCLEOTIDE SEQUENCE</scope>
</reference>
<keyword evidence="21" id="KW-0472">Membrane</keyword>
<keyword evidence="9 19" id="KW-0012">Acyltransferase</keyword>
<keyword evidence="21" id="KW-0812">Transmembrane</keyword>
<evidence type="ECO:0000256" key="21">
    <source>
        <dbReference type="SAM" id="Phobius"/>
    </source>
</evidence>
<evidence type="ECO:0000256" key="9">
    <source>
        <dbReference type="ARBA" id="ARBA00023315"/>
    </source>
</evidence>
<evidence type="ECO:0000256" key="4">
    <source>
        <dbReference type="ARBA" id="ARBA00001783"/>
    </source>
</evidence>
<dbReference type="GeneTree" id="ENSGT00940000154991"/>
<dbReference type="Pfam" id="PF01553">
    <property type="entry name" value="Acyltransferase"/>
    <property type="match status" value="1"/>
</dbReference>
<dbReference type="OMA" id="CNEDECA"/>
<comment type="catalytic activity">
    <reaction evidence="15">
        <text>pentadecanoyl-CoA + 1-(9Z-octadecenoyl)-sn-glycero-3-phosphate = 1-(9Z)-octadecenoyl-2-pentadecanoyl-sn-glycero-3-phosphate + CoA</text>
        <dbReference type="Rhea" id="RHEA:37175"/>
        <dbReference type="ChEBI" id="CHEBI:57287"/>
        <dbReference type="ChEBI" id="CHEBI:74309"/>
        <dbReference type="ChEBI" id="CHEBI:74544"/>
        <dbReference type="ChEBI" id="CHEBI:74578"/>
    </reaction>
    <physiologicalReaction direction="left-to-right" evidence="15">
        <dbReference type="Rhea" id="RHEA:37176"/>
    </physiologicalReaction>
</comment>
<dbReference type="Ensembl" id="ENSPMRT00000026676.1">
    <property type="protein sequence ID" value="ENSPMRP00000025135.1"/>
    <property type="gene ID" value="ENSPMRG00000016236.1"/>
</dbReference>
<evidence type="ECO:0000256" key="18">
    <source>
        <dbReference type="ARBA" id="ARBA00049561"/>
    </source>
</evidence>
<keyword evidence="8 19" id="KW-0808">Transferase</keyword>
<comment type="catalytic activity">
    <reaction evidence="12">
        <text>1-(6Z,9Z,12Z-octadecatrienoyl)-sn-glycero-3-phosphate + (9Z)-octadecenoyl-CoA = (6Z,9Z,12Z)-octadecatrienoyl-2-(9Z)-octadecenoyl-sn-glycero-3-phosphate + CoA</text>
        <dbReference type="Rhea" id="RHEA:37179"/>
        <dbReference type="ChEBI" id="CHEBI:57287"/>
        <dbReference type="ChEBI" id="CHEBI:57387"/>
        <dbReference type="ChEBI" id="CHEBI:74581"/>
        <dbReference type="ChEBI" id="CHEBI:74582"/>
    </reaction>
    <physiologicalReaction direction="left-to-right" evidence="12">
        <dbReference type="Rhea" id="RHEA:37180"/>
    </physiologicalReaction>
</comment>
<comment type="catalytic activity">
    <reaction evidence="4">
        <text>1-(9Z-octadecenoyl)-sn-glycero-3-phosphate + tetradecanoyl-CoA = 1-(9Z)-octadecenoyl-2-tetradecanoyl-sn-glycero-3-phosphate + CoA</text>
        <dbReference type="Rhea" id="RHEA:37171"/>
        <dbReference type="ChEBI" id="CHEBI:57287"/>
        <dbReference type="ChEBI" id="CHEBI:57385"/>
        <dbReference type="ChEBI" id="CHEBI:74544"/>
        <dbReference type="ChEBI" id="CHEBI:74579"/>
    </reaction>
    <physiologicalReaction direction="left-to-right" evidence="4">
        <dbReference type="Rhea" id="RHEA:37172"/>
    </physiologicalReaction>
</comment>
<comment type="catalytic activity">
    <reaction evidence="1">
        <text>(11Z)-octadecenoyl-CoA + 1-(9Z-octadecenoyl)-sn-glycero-3-phosphate = 1-(9Z)-octadecenoyl-2-(11Z)-octadecenoyl-sn-glycero-3-phosphate + CoA</text>
        <dbReference type="Rhea" id="RHEA:37603"/>
        <dbReference type="ChEBI" id="CHEBI:57287"/>
        <dbReference type="ChEBI" id="CHEBI:74544"/>
        <dbReference type="ChEBI" id="CHEBI:75121"/>
        <dbReference type="ChEBI" id="CHEBI:75122"/>
    </reaction>
    <physiologicalReaction direction="left-to-right" evidence="1">
        <dbReference type="Rhea" id="RHEA:37604"/>
    </physiologicalReaction>
</comment>
<evidence type="ECO:0000256" key="5">
    <source>
        <dbReference type="ARBA" id="ARBA00004086"/>
    </source>
</evidence>
<comment type="catalytic activity">
    <reaction evidence="14">
        <text>heptadecanoyl-CoA + 1-(9Z-octadecenoyl)-sn-glycero-3-phosphate = 1-(9Z)-octadecenoyl-2-heptadecanoyl-sn-glycero-3-phosphate + CoA</text>
        <dbReference type="Rhea" id="RHEA:37155"/>
        <dbReference type="ChEBI" id="CHEBI:57287"/>
        <dbReference type="ChEBI" id="CHEBI:74307"/>
        <dbReference type="ChEBI" id="CHEBI:74544"/>
        <dbReference type="ChEBI" id="CHEBI:74558"/>
    </reaction>
    <physiologicalReaction direction="left-to-right" evidence="14">
        <dbReference type="Rhea" id="RHEA:37156"/>
    </physiologicalReaction>
</comment>
<evidence type="ECO:0000256" key="20">
    <source>
        <dbReference type="SAM" id="MobiDB-lite"/>
    </source>
</evidence>
<evidence type="ECO:0000256" key="1">
    <source>
        <dbReference type="ARBA" id="ARBA00000091"/>
    </source>
</evidence>
<feature type="compositionally biased region" description="Polar residues" evidence="20">
    <location>
        <begin position="1"/>
        <end position="11"/>
    </location>
</feature>
<comment type="catalytic activity">
    <reaction evidence="18">
        <text>1-(9Z-octadecenoyl)-sn-glycero-3-phosphate + (9Z)-octadecenoyl-CoA = 1,2-di-(9Z-octadecenoyl)-sn-glycero-3-phosphate + CoA</text>
        <dbReference type="Rhea" id="RHEA:37131"/>
        <dbReference type="ChEBI" id="CHEBI:57287"/>
        <dbReference type="ChEBI" id="CHEBI:57387"/>
        <dbReference type="ChEBI" id="CHEBI:74544"/>
        <dbReference type="ChEBI" id="CHEBI:74546"/>
    </reaction>
    <physiologicalReaction direction="left-to-right" evidence="18">
        <dbReference type="Rhea" id="RHEA:37132"/>
    </physiologicalReaction>
</comment>
<feature type="region of interest" description="Disordered" evidence="20">
    <location>
        <begin position="1"/>
        <end position="40"/>
    </location>
</feature>
<evidence type="ECO:0000313" key="23">
    <source>
        <dbReference type="Ensembl" id="ENSPMRP00000025135.1"/>
    </source>
</evidence>
<keyword evidence="19" id="KW-0443">Lipid metabolism</keyword>
<comment type="catalytic activity">
    <reaction evidence="10">
        <text>1-hexadecanoyl-sn-glycero-3-phosphate + (9Z)-octadecenoyl-CoA = 1-hexadecanoyl-2-(9Z-octadecenoyl)-sn-glycero-3-phosphate + CoA</text>
        <dbReference type="Rhea" id="RHEA:33187"/>
        <dbReference type="ChEBI" id="CHEBI:57287"/>
        <dbReference type="ChEBI" id="CHEBI:57387"/>
        <dbReference type="ChEBI" id="CHEBI:57518"/>
        <dbReference type="ChEBI" id="CHEBI:64839"/>
    </reaction>
    <physiologicalReaction direction="left-to-right" evidence="10">
        <dbReference type="Rhea" id="RHEA:33188"/>
    </physiologicalReaction>
</comment>
<dbReference type="PANTHER" id="PTHR10434:SF65">
    <property type="entry name" value="1-ACYL-SN-GLYCEROL-3-PHOSPHATE ACYLTRANSFERASE ALPHA"/>
    <property type="match status" value="1"/>
</dbReference>
<comment type="catalytic activity">
    <reaction evidence="3">
        <text>1-(9Z-octadecenoyl)-sn-glycero-3-phosphate + hexadecanoyl-CoA = 1-(9Z)-octadecenoyl-2-hexadecanoyl-sn-glycero-3-phosphate + CoA</text>
        <dbReference type="Rhea" id="RHEA:37143"/>
        <dbReference type="ChEBI" id="CHEBI:57287"/>
        <dbReference type="ChEBI" id="CHEBI:57379"/>
        <dbReference type="ChEBI" id="CHEBI:74544"/>
        <dbReference type="ChEBI" id="CHEBI:74551"/>
    </reaction>
    <physiologicalReaction direction="left-to-right" evidence="3">
        <dbReference type="Rhea" id="RHEA:37144"/>
    </physiologicalReaction>
</comment>
<dbReference type="GO" id="GO:0003841">
    <property type="term" value="F:1-acylglycerol-3-phosphate O-acyltransferase activity"/>
    <property type="evidence" value="ECO:0007669"/>
    <property type="project" value="UniProtKB-UniRule"/>
</dbReference>
<sequence>MAVSISGSATACHSPCRPRPSADGEARQGTSPSTPTTKRHWNCDGRCPTSFRSDVYCKMVLFYGWIAVMSILVPPWVALIRGSRVENLKILCFMMRQVRYLLGVKIIVHGSENLNTKGPYMVVANHQTILDVLGIAEVLPDRCLILSKKELKYMGPMGIICWLCKFILLDRNNKRSARETMDHITRTLLQQNLRVWVYPEGTRNRTATLRPFKRGVFSVAVKAQIPIIPVVTSYYQQPPNLKDGQKPFFCRDKWIIQILPKIETRGLGPEEVPALADSTQKLMLDTFNEINGHIVLEKDTGE</sequence>
<reference evidence="23" key="3">
    <citation type="submission" date="2025-09" db="UniProtKB">
        <authorList>
            <consortium name="Ensembl"/>
        </authorList>
    </citation>
    <scope>IDENTIFICATION</scope>
</reference>
<keyword evidence="24" id="KW-1185">Reference proteome</keyword>
<evidence type="ECO:0000256" key="7">
    <source>
        <dbReference type="ARBA" id="ARBA00008655"/>
    </source>
</evidence>
<protein>
    <recommendedName>
        <fullName evidence="19">1-acyl-sn-glycerol-3-phosphate acyltransferase</fullName>
        <ecNumber evidence="19">2.3.1.51</ecNumber>
    </recommendedName>
</protein>
<evidence type="ECO:0000256" key="17">
    <source>
        <dbReference type="ARBA" id="ARBA00049491"/>
    </source>
</evidence>
<evidence type="ECO:0000256" key="2">
    <source>
        <dbReference type="ARBA" id="ARBA00000300"/>
    </source>
</evidence>
<dbReference type="InterPro" id="IPR002123">
    <property type="entry name" value="Plipid/glycerol_acylTrfase"/>
</dbReference>
<evidence type="ECO:0000256" key="15">
    <source>
        <dbReference type="ARBA" id="ARBA00048973"/>
    </source>
</evidence>
<comment type="catalytic activity">
    <reaction evidence="13">
        <text>1-(9Z,12Z,15Z)-octadecatrienoyl-sn-glycero-3-phosphate + (9Z)-octadecenoyl-CoA = 1-(9Z,12Z,15Z)-octadecatrienoyl-2-(9Z)-octadecenoyl-sn-glycero-3-phosphate + CoA</text>
        <dbReference type="Rhea" id="RHEA:37139"/>
        <dbReference type="ChEBI" id="CHEBI:57287"/>
        <dbReference type="ChEBI" id="CHEBI:57387"/>
        <dbReference type="ChEBI" id="CHEBI:74549"/>
        <dbReference type="ChEBI" id="CHEBI:74550"/>
    </reaction>
    <physiologicalReaction direction="left-to-right" evidence="13">
        <dbReference type="Rhea" id="RHEA:37140"/>
    </physiologicalReaction>
</comment>
<evidence type="ECO:0000256" key="14">
    <source>
        <dbReference type="ARBA" id="ARBA00048956"/>
    </source>
</evidence>
<comment type="similarity">
    <text evidence="7 19">Belongs to the 1-acyl-sn-glycerol-3-phosphate acyltransferase family.</text>
</comment>
<dbReference type="Proteomes" id="UP000472272">
    <property type="component" value="Chromosome 13"/>
</dbReference>
<evidence type="ECO:0000256" key="8">
    <source>
        <dbReference type="ARBA" id="ARBA00022679"/>
    </source>
</evidence>
<comment type="catalytic activity">
    <reaction evidence="17">
        <text>1-eicosanoyl-sn-glycero-3-phosphate + (9Z)-octadecenoyl-CoA = 1-eicosanoyl-2-(9Z)-octadecenoyl-sn-glycero-3-phosphate + CoA</text>
        <dbReference type="Rhea" id="RHEA:37183"/>
        <dbReference type="ChEBI" id="CHEBI:57287"/>
        <dbReference type="ChEBI" id="CHEBI:57387"/>
        <dbReference type="ChEBI" id="CHEBI:74583"/>
        <dbReference type="ChEBI" id="CHEBI:74584"/>
    </reaction>
    <physiologicalReaction direction="left-to-right" evidence="17">
        <dbReference type="Rhea" id="RHEA:37184"/>
    </physiologicalReaction>
</comment>
<dbReference type="GO" id="GO:0006654">
    <property type="term" value="P:phosphatidic acid biosynthetic process"/>
    <property type="evidence" value="ECO:0007669"/>
    <property type="project" value="TreeGrafter"/>
</dbReference>
<evidence type="ECO:0000256" key="16">
    <source>
        <dbReference type="ARBA" id="ARBA00049345"/>
    </source>
</evidence>
<dbReference type="EC" id="2.3.1.51" evidence="19"/>
<keyword evidence="19" id="KW-0444">Lipid biosynthesis</keyword>
<name>A0A670JMJ1_PODMU</name>
<dbReference type="GO" id="GO:0005783">
    <property type="term" value="C:endoplasmic reticulum"/>
    <property type="evidence" value="ECO:0007669"/>
    <property type="project" value="TreeGrafter"/>
</dbReference>
<comment type="catalytic activity">
    <reaction evidence="11">
        <text>1-tetradecanoyl-sn-glycerol 3-phosphate + (9Z)-octadecenoyl-CoA = 1-tetradecanoyl-2-(9Z)-octadecenoyl-sn-glycero-3-phosphate + CoA</text>
        <dbReference type="Rhea" id="RHEA:37187"/>
        <dbReference type="ChEBI" id="CHEBI:57287"/>
        <dbReference type="ChEBI" id="CHEBI:57387"/>
        <dbReference type="ChEBI" id="CHEBI:72683"/>
        <dbReference type="ChEBI" id="CHEBI:74586"/>
    </reaction>
    <physiologicalReaction direction="left-to-right" evidence="11">
        <dbReference type="Rhea" id="RHEA:37188"/>
    </physiologicalReaction>
</comment>
<comment type="domain">
    <text evidence="19">The HXXXXD motif is essential for acyltransferase activity and may constitute the binding site for the phosphate moiety of the glycerol-3-phosphate.</text>
</comment>
<evidence type="ECO:0000256" key="19">
    <source>
        <dbReference type="RuleBase" id="RU361267"/>
    </source>
</evidence>
<feature type="domain" description="Phospholipid/glycerol acyltransferase" evidence="22">
    <location>
        <begin position="120"/>
        <end position="235"/>
    </location>
</feature>
<feature type="transmembrane region" description="Helical" evidence="21">
    <location>
        <begin position="60"/>
        <end position="80"/>
    </location>
</feature>
<dbReference type="GO" id="GO:0016020">
    <property type="term" value="C:membrane"/>
    <property type="evidence" value="ECO:0007669"/>
    <property type="project" value="InterPro"/>
</dbReference>
<comment type="catalytic activity">
    <reaction evidence="2">
        <text>a 1-acyl-sn-glycero-3-phosphate + an acyl-CoA = a 1,2-diacyl-sn-glycero-3-phosphate + CoA</text>
        <dbReference type="Rhea" id="RHEA:19709"/>
        <dbReference type="ChEBI" id="CHEBI:57287"/>
        <dbReference type="ChEBI" id="CHEBI:57970"/>
        <dbReference type="ChEBI" id="CHEBI:58342"/>
        <dbReference type="ChEBI" id="CHEBI:58608"/>
        <dbReference type="EC" id="2.3.1.51"/>
    </reaction>
    <physiologicalReaction direction="left-to-right" evidence="2">
        <dbReference type="Rhea" id="RHEA:19710"/>
    </physiologicalReaction>
</comment>
<evidence type="ECO:0000256" key="13">
    <source>
        <dbReference type="ARBA" id="ARBA00048293"/>
    </source>
</evidence>
<dbReference type="NCBIfam" id="TIGR00530">
    <property type="entry name" value="AGP_acyltrn"/>
    <property type="match status" value="1"/>
</dbReference>
<dbReference type="SUPFAM" id="SSF69593">
    <property type="entry name" value="Glycerol-3-phosphate (1)-acyltransferase"/>
    <property type="match status" value="1"/>
</dbReference>
<evidence type="ECO:0000256" key="11">
    <source>
        <dbReference type="ARBA" id="ARBA00047814"/>
    </source>
</evidence>
<dbReference type="PANTHER" id="PTHR10434">
    <property type="entry name" value="1-ACYL-SN-GLYCEROL-3-PHOSPHATE ACYLTRANSFERASE"/>
    <property type="match status" value="1"/>
</dbReference>
<evidence type="ECO:0000259" key="22">
    <source>
        <dbReference type="SMART" id="SM00563"/>
    </source>
</evidence>
<dbReference type="InterPro" id="IPR004552">
    <property type="entry name" value="AGP_acyltrans"/>
</dbReference>
<proteinExistence type="inferred from homology"/>
<evidence type="ECO:0000256" key="10">
    <source>
        <dbReference type="ARBA" id="ARBA00047525"/>
    </source>
</evidence>
<reference evidence="23" key="2">
    <citation type="submission" date="2025-08" db="UniProtKB">
        <authorList>
            <consortium name="Ensembl"/>
        </authorList>
    </citation>
    <scope>IDENTIFICATION</scope>
</reference>
<comment type="pathway">
    <text evidence="6">Phospholipid metabolism; CDP-diacylglycerol biosynthesis; CDP-diacylglycerol from sn-glycerol 3-phosphate: step 2/3.</text>
</comment>
<comment type="catalytic activity">
    <reaction evidence="16">
        <text>1-(9Z-octadecenoyl)-sn-glycero-3-phosphate + (9Z,12Z)-octadecadienoyl-CoA = 1-(9Z)-octadecenoyl-2-(9Z,12Z)-octadecadienoyl-sn-glycero-3-phosphate + CoA</text>
        <dbReference type="Rhea" id="RHEA:37159"/>
        <dbReference type="ChEBI" id="CHEBI:57287"/>
        <dbReference type="ChEBI" id="CHEBI:57383"/>
        <dbReference type="ChEBI" id="CHEBI:74544"/>
        <dbReference type="ChEBI" id="CHEBI:74563"/>
    </reaction>
    <physiologicalReaction direction="left-to-right" evidence="16">
        <dbReference type="Rhea" id="RHEA:37160"/>
    </physiologicalReaction>
</comment>
<organism evidence="23 24">
    <name type="scientific">Podarcis muralis</name>
    <name type="common">Wall lizard</name>
    <name type="synonym">Lacerta muralis</name>
    <dbReference type="NCBI Taxonomy" id="64176"/>
    <lineage>
        <taxon>Eukaryota</taxon>
        <taxon>Metazoa</taxon>
        <taxon>Chordata</taxon>
        <taxon>Craniata</taxon>
        <taxon>Vertebrata</taxon>
        <taxon>Euteleostomi</taxon>
        <taxon>Lepidosauria</taxon>
        <taxon>Squamata</taxon>
        <taxon>Bifurcata</taxon>
        <taxon>Unidentata</taxon>
        <taxon>Episquamata</taxon>
        <taxon>Laterata</taxon>
        <taxon>Lacertibaenia</taxon>
        <taxon>Lacertidae</taxon>
        <taxon>Podarcis</taxon>
    </lineage>
</organism>
<dbReference type="SMART" id="SM00563">
    <property type="entry name" value="PlsC"/>
    <property type="match status" value="1"/>
</dbReference>
<keyword evidence="19" id="KW-1208">Phospholipid metabolism</keyword>
<accession>A0A670JMJ1</accession>
<dbReference type="CDD" id="cd07989">
    <property type="entry name" value="LPLAT_AGPAT-like"/>
    <property type="match status" value="1"/>
</dbReference>
<evidence type="ECO:0000313" key="24">
    <source>
        <dbReference type="Proteomes" id="UP000472272"/>
    </source>
</evidence>
<keyword evidence="21" id="KW-1133">Transmembrane helix</keyword>
<keyword evidence="19" id="KW-0594">Phospholipid biosynthesis</keyword>
<evidence type="ECO:0000256" key="12">
    <source>
        <dbReference type="ARBA" id="ARBA00048105"/>
    </source>
</evidence>
<comment type="function">
    <text evidence="5">Converts 1-acyl-sn-glycerol-3-phosphate (lysophosphatidic acid or LPA) into 1,2-diacyl-sn-glycerol-3-phosphate (phosphatidic acid or PA) by incorporating an acyl moiety at the sn-2 position of the glycerol backbone.</text>
</comment>
<evidence type="ECO:0000256" key="6">
    <source>
        <dbReference type="ARBA" id="ARBA00004728"/>
    </source>
</evidence>
<dbReference type="AlphaFoldDB" id="A0A670JMJ1"/>
<evidence type="ECO:0000256" key="3">
    <source>
        <dbReference type="ARBA" id="ARBA00000816"/>
    </source>
</evidence>